<dbReference type="Proteomes" id="UP000030758">
    <property type="component" value="Unassembled WGS sequence"/>
</dbReference>
<reference evidence="1" key="1">
    <citation type="journal article" date="2014" name="Nat. Genet.">
        <title>Genome and transcriptome of the porcine whipworm Trichuris suis.</title>
        <authorList>
            <person name="Jex A.R."/>
            <person name="Nejsum P."/>
            <person name="Schwarz E.M."/>
            <person name="Hu L."/>
            <person name="Young N.D."/>
            <person name="Hall R.S."/>
            <person name="Korhonen P.K."/>
            <person name="Liao S."/>
            <person name="Thamsborg S."/>
            <person name="Xia J."/>
            <person name="Xu P."/>
            <person name="Wang S."/>
            <person name="Scheerlinck J.P."/>
            <person name="Hofmann A."/>
            <person name="Sternberg P.W."/>
            <person name="Wang J."/>
            <person name="Gasser R.B."/>
        </authorList>
    </citation>
    <scope>NUCLEOTIDE SEQUENCE [LARGE SCALE GENOMIC DNA]</scope>
    <source>
        <strain evidence="1">DCEP-RM93F</strain>
    </source>
</reference>
<accession>A0A085NUD2</accession>
<sequence>MNHALIHRLDEEGGVGRQQLYLDTLRMHIGMVLASIVQKQQHLELHTQAEKIFLCLGLRDKALLEPL</sequence>
<dbReference type="EMBL" id="KL367475">
    <property type="protein sequence ID" value="KFD73078.1"/>
    <property type="molecule type" value="Genomic_DNA"/>
</dbReference>
<gene>
    <name evidence="1" type="ORF">M514_14982</name>
</gene>
<proteinExistence type="predicted"/>
<organism evidence="1">
    <name type="scientific">Trichuris suis</name>
    <name type="common">pig whipworm</name>
    <dbReference type="NCBI Taxonomy" id="68888"/>
    <lineage>
        <taxon>Eukaryota</taxon>
        <taxon>Metazoa</taxon>
        <taxon>Ecdysozoa</taxon>
        <taxon>Nematoda</taxon>
        <taxon>Enoplea</taxon>
        <taxon>Dorylaimia</taxon>
        <taxon>Trichinellida</taxon>
        <taxon>Trichuridae</taxon>
        <taxon>Trichuris</taxon>
    </lineage>
</organism>
<protein>
    <submittedName>
        <fullName evidence="1">Uncharacterized protein</fullName>
    </submittedName>
</protein>
<dbReference type="AlphaFoldDB" id="A0A085NUD2"/>
<evidence type="ECO:0000313" key="1">
    <source>
        <dbReference type="EMBL" id="KFD73078.1"/>
    </source>
</evidence>
<name>A0A085NUD2_9BILA</name>